<accession>A0AAD8YFK0</accession>
<keyword evidence="2" id="KW-0732">Signal</keyword>
<evidence type="ECO:0000256" key="2">
    <source>
        <dbReference type="SAM" id="SignalP"/>
    </source>
</evidence>
<reference evidence="3" key="1">
    <citation type="submission" date="2023-06" db="EMBL/GenBank/DDBJ databases">
        <title>Survivors Of The Sea: Transcriptome response of Skeletonema marinoi to long-term dormancy.</title>
        <authorList>
            <person name="Pinder M.I.M."/>
            <person name="Kourtchenko O."/>
            <person name="Robertson E.K."/>
            <person name="Larsson T."/>
            <person name="Maumus F."/>
            <person name="Osuna-Cruz C.M."/>
            <person name="Vancaester E."/>
            <person name="Stenow R."/>
            <person name="Vandepoele K."/>
            <person name="Ploug H."/>
            <person name="Bruchert V."/>
            <person name="Godhe A."/>
            <person name="Topel M."/>
        </authorList>
    </citation>
    <scope>NUCLEOTIDE SEQUENCE</scope>
    <source>
        <strain evidence="3">R05AC</strain>
    </source>
</reference>
<keyword evidence="4" id="KW-1185">Reference proteome</keyword>
<evidence type="ECO:0000313" key="3">
    <source>
        <dbReference type="EMBL" id="KAK1745614.1"/>
    </source>
</evidence>
<dbReference type="AlphaFoldDB" id="A0AAD8YFK0"/>
<comment type="caution">
    <text evidence="3">The sequence shown here is derived from an EMBL/GenBank/DDBJ whole genome shotgun (WGS) entry which is preliminary data.</text>
</comment>
<dbReference type="Proteomes" id="UP001224775">
    <property type="component" value="Unassembled WGS sequence"/>
</dbReference>
<organism evidence="3 4">
    <name type="scientific">Skeletonema marinoi</name>
    <dbReference type="NCBI Taxonomy" id="267567"/>
    <lineage>
        <taxon>Eukaryota</taxon>
        <taxon>Sar</taxon>
        <taxon>Stramenopiles</taxon>
        <taxon>Ochrophyta</taxon>
        <taxon>Bacillariophyta</taxon>
        <taxon>Coscinodiscophyceae</taxon>
        <taxon>Thalassiosirophycidae</taxon>
        <taxon>Thalassiosirales</taxon>
        <taxon>Skeletonemataceae</taxon>
        <taxon>Skeletonema</taxon>
        <taxon>Skeletonema marinoi-dohrnii complex</taxon>
    </lineage>
</organism>
<protein>
    <submittedName>
        <fullName evidence="3">Uncharacterized protein</fullName>
    </submittedName>
</protein>
<dbReference type="EMBL" id="JATAAI010000005">
    <property type="protein sequence ID" value="KAK1745614.1"/>
    <property type="molecule type" value="Genomic_DNA"/>
</dbReference>
<evidence type="ECO:0000256" key="1">
    <source>
        <dbReference type="SAM" id="MobiDB-lite"/>
    </source>
</evidence>
<proteinExistence type="predicted"/>
<feature type="chain" id="PRO_5042190696" evidence="2">
    <location>
        <begin position="29"/>
        <end position="421"/>
    </location>
</feature>
<sequence>MKAFQKAWATIFAAAVLLLALMSATVSAFVSFAAPQRHTPTMLFQTSDLYIYSIDGTLASMSEFKSKIAIRAALKIWPSLLSVVEELGMKPFDNSDGISDDYSWLIQKLGALSSITQQGDSPDVMLGVDEVLLTRLLLEEQLLDDGRSSGRGGKYGGKFHPGKSTSSSVGEKSKVGSRPLTVGEIYANWAELRYVTHNKYPFIKQSKGGKVTMSDPLPEIRRVLCALYSQADHETANWYPFASDILGNKNSNNVLLLGNEASLDLVLSSLQQLLGDTMQLSVTDSTRAWKKIKQQQVEDEHSLLIVVPDTDTEEPQSDLIHRIITSAASEQDSVNRNIYVAHGSLDVLKKCKDFLGEDPPILSNGLRKCIVASDTKTSATLFLPSWAKNVHPTQLNDAEMDPWLNIASEELLEELTSAVIV</sequence>
<evidence type="ECO:0000313" key="4">
    <source>
        <dbReference type="Proteomes" id="UP001224775"/>
    </source>
</evidence>
<feature type="signal peptide" evidence="2">
    <location>
        <begin position="1"/>
        <end position="28"/>
    </location>
</feature>
<name>A0AAD8YFK0_9STRA</name>
<gene>
    <name evidence="3" type="ORF">QTG54_003538</name>
</gene>
<feature type="region of interest" description="Disordered" evidence="1">
    <location>
        <begin position="148"/>
        <end position="175"/>
    </location>
</feature>